<feature type="domain" description="MacB-like periplasmic core" evidence="9">
    <location>
        <begin position="19"/>
        <end position="221"/>
    </location>
</feature>
<sequence length="389" mass="41766">MHLHSVVLKDIFRRKNKLAIAVLGVIVAASAIVAVVTTFSTATESLYEESTNFGANIIVRPQTDSIPLIAGSTSLGSISTGENYIEQTEISRIYDIENNANLAVVAPRLYGVAETGNDNIIVMGVDIEQEKILKSWWNVEGEWISNPEGMEVLLGKDIATPLGLEVGSTFPLEKNDIFMELKVKGIIESTGGEEDGYIIMPLLTSQKLLDREGKVSSIEIRALCNDCPVSEMSRQIEGILPGIEARAMSQIVQSEMAMIDHTRNSAMAVSLITLLVSTLTVASTMLASVNEKIKEIGIMRAIGASDRQVITMLFIEGALIGMIGGSIGFFAGSLASYSISPLLGFAEPSLMWELLPLAAGISIMVGLVASVLPARRALKIDPAEVLRSV</sequence>
<gene>
    <name evidence="10" type="ORF">WOA13_10100</name>
</gene>
<evidence type="ECO:0000256" key="1">
    <source>
        <dbReference type="ARBA" id="ARBA00004651"/>
    </source>
</evidence>
<feature type="transmembrane region" description="Helical" evidence="7">
    <location>
        <begin position="354"/>
        <end position="372"/>
    </location>
</feature>
<dbReference type="RefSeq" id="WP_342127786.1">
    <property type="nucleotide sequence ID" value="NZ_JBCAUS010000007.1"/>
</dbReference>
<dbReference type="Proteomes" id="UP001396646">
    <property type="component" value="Unassembled WGS sequence"/>
</dbReference>
<feature type="domain" description="ABC3 transporter permease C-terminal" evidence="8">
    <location>
        <begin position="268"/>
        <end position="382"/>
    </location>
</feature>
<evidence type="ECO:0000313" key="10">
    <source>
        <dbReference type="EMBL" id="MEL4306171.1"/>
    </source>
</evidence>
<organism evidence="10 11">
    <name type="scientific">Methanococcoides cohabitans</name>
    <dbReference type="NCBI Taxonomy" id="3136559"/>
    <lineage>
        <taxon>Archaea</taxon>
        <taxon>Methanobacteriati</taxon>
        <taxon>Methanobacteriota</taxon>
        <taxon>Stenosarchaea group</taxon>
        <taxon>Methanomicrobia</taxon>
        <taxon>Methanosarcinales</taxon>
        <taxon>Methanosarcinaceae</taxon>
        <taxon>Methanococcoides</taxon>
    </lineage>
</organism>
<evidence type="ECO:0000256" key="5">
    <source>
        <dbReference type="ARBA" id="ARBA00023136"/>
    </source>
</evidence>
<dbReference type="InterPro" id="IPR003838">
    <property type="entry name" value="ABC3_permease_C"/>
</dbReference>
<dbReference type="PANTHER" id="PTHR30572">
    <property type="entry name" value="MEMBRANE COMPONENT OF TRANSPORTER-RELATED"/>
    <property type="match status" value="1"/>
</dbReference>
<evidence type="ECO:0000313" key="11">
    <source>
        <dbReference type="Proteomes" id="UP001396646"/>
    </source>
</evidence>
<evidence type="ECO:0000259" key="8">
    <source>
        <dbReference type="Pfam" id="PF02687"/>
    </source>
</evidence>
<evidence type="ECO:0000256" key="4">
    <source>
        <dbReference type="ARBA" id="ARBA00022989"/>
    </source>
</evidence>
<name>A0ABU9KUT5_9EURY</name>
<feature type="transmembrane region" description="Helical" evidence="7">
    <location>
        <begin position="266"/>
        <end position="289"/>
    </location>
</feature>
<reference evidence="10 11" key="1">
    <citation type="submission" date="2024-04" db="EMBL/GenBank/DDBJ databases">
        <title>Methanococcoides sp. LMO-2.</title>
        <authorList>
            <person name="Liang L."/>
        </authorList>
    </citation>
    <scope>NUCLEOTIDE SEQUENCE [LARGE SCALE GENOMIC DNA]</scope>
    <source>
        <strain evidence="10 11">LMO-2</strain>
    </source>
</reference>
<feature type="transmembrane region" description="Helical" evidence="7">
    <location>
        <begin position="309"/>
        <end position="334"/>
    </location>
</feature>
<feature type="transmembrane region" description="Helical" evidence="7">
    <location>
        <begin position="18"/>
        <end position="39"/>
    </location>
</feature>
<keyword evidence="11" id="KW-1185">Reference proteome</keyword>
<dbReference type="InterPro" id="IPR025857">
    <property type="entry name" value="MacB_PCD"/>
</dbReference>
<dbReference type="Pfam" id="PF02687">
    <property type="entry name" value="FtsX"/>
    <property type="match status" value="1"/>
</dbReference>
<evidence type="ECO:0000256" key="2">
    <source>
        <dbReference type="ARBA" id="ARBA00022475"/>
    </source>
</evidence>
<proteinExistence type="inferred from homology"/>
<keyword evidence="3 7" id="KW-0812">Transmembrane</keyword>
<evidence type="ECO:0000256" key="6">
    <source>
        <dbReference type="ARBA" id="ARBA00038076"/>
    </source>
</evidence>
<keyword evidence="4 7" id="KW-1133">Transmembrane helix</keyword>
<keyword evidence="5 7" id="KW-0472">Membrane</keyword>
<keyword evidence="2" id="KW-1003">Cell membrane</keyword>
<dbReference type="EMBL" id="JBCAUS010000007">
    <property type="protein sequence ID" value="MEL4306171.1"/>
    <property type="molecule type" value="Genomic_DNA"/>
</dbReference>
<evidence type="ECO:0000256" key="7">
    <source>
        <dbReference type="SAM" id="Phobius"/>
    </source>
</evidence>
<protein>
    <submittedName>
        <fullName evidence="10">FtsX-like permease family protein</fullName>
    </submittedName>
</protein>
<comment type="subcellular location">
    <subcellularLocation>
        <location evidence="1">Cell membrane</location>
        <topology evidence="1">Multi-pass membrane protein</topology>
    </subcellularLocation>
</comment>
<evidence type="ECO:0000256" key="3">
    <source>
        <dbReference type="ARBA" id="ARBA00022692"/>
    </source>
</evidence>
<comment type="caution">
    <text evidence="10">The sequence shown here is derived from an EMBL/GenBank/DDBJ whole genome shotgun (WGS) entry which is preliminary data.</text>
</comment>
<comment type="similarity">
    <text evidence="6">Belongs to the ABC-4 integral membrane protein family.</text>
</comment>
<dbReference type="InterPro" id="IPR050250">
    <property type="entry name" value="Macrolide_Exporter_MacB"/>
</dbReference>
<evidence type="ECO:0000259" key="9">
    <source>
        <dbReference type="Pfam" id="PF12704"/>
    </source>
</evidence>
<accession>A0ABU9KUT5</accession>
<dbReference type="PANTHER" id="PTHR30572:SF4">
    <property type="entry name" value="ABC TRANSPORTER PERMEASE YTRF"/>
    <property type="match status" value="1"/>
</dbReference>
<dbReference type="Pfam" id="PF12704">
    <property type="entry name" value="MacB_PCD"/>
    <property type="match status" value="1"/>
</dbReference>